<evidence type="ECO:0000256" key="17">
    <source>
        <dbReference type="ARBA" id="ARBA00034808"/>
    </source>
</evidence>
<dbReference type="CDD" id="cd18018">
    <property type="entry name" value="DEXHc_RecQ4-like"/>
    <property type="match status" value="1"/>
</dbReference>
<dbReference type="STRING" id="7167.A0A182FD65"/>
<keyword evidence="9" id="KW-0378">Hydrolase</keyword>
<dbReference type="FunFam" id="3.40.50.300:FF:001084">
    <property type="entry name" value="RecQ like helicase 4"/>
    <property type="match status" value="1"/>
</dbReference>
<evidence type="ECO:0000313" key="25">
    <source>
        <dbReference type="Proteomes" id="UP000069272"/>
    </source>
</evidence>
<dbReference type="VEuPathDB" id="VectorBase:AALB20_028945"/>
<evidence type="ECO:0000256" key="7">
    <source>
        <dbReference type="ARBA" id="ARBA00022723"/>
    </source>
</evidence>
<dbReference type="GO" id="GO:0016787">
    <property type="term" value="F:hydrolase activity"/>
    <property type="evidence" value="ECO:0007669"/>
    <property type="project" value="UniProtKB-KW"/>
</dbReference>
<keyword evidence="12" id="KW-0067">ATP-binding</keyword>
<keyword evidence="8" id="KW-0547">Nucleotide-binding</keyword>
<evidence type="ECO:0000256" key="21">
    <source>
        <dbReference type="ARBA" id="ARBA00078242"/>
    </source>
</evidence>
<dbReference type="GO" id="GO:0003677">
    <property type="term" value="F:DNA binding"/>
    <property type="evidence" value="ECO:0007669"/>
    <property type="project" value="UniProtKB-KW"/>
</dbReference>
<keyword evidence="25" id="KW-1185">Reference proteome</keyword>
<dbReference type="InterPro" id="IPR036875">
    <property type="entry name" value="Znf_CCHC_sf"/>
</dbReference>
<reference evidence="24" key="2">
    <citation type="submission" date="2022-08" db="UniProtKB">
        <authorList>
            <consortium name="EnsemblMetazoa"/>
        </authorList>
    </citation>
    <scope>IDENTIFICATION</scope>
    <source>
        <strain evidence="24">STECLA/ALBI9_A</strain>
    </source>
</reference>
<evidence type="ECO:0000256" key="11">
    <source>
        <dbReference type="ARBA" id="ARBA00022833"/>
    </source>
</evidence>
<dbReference type="SUPFAM" id="SSF52540">
    <property type="entry name" value="P-loop containing nucleoside triphosphate hydrolases"/>
    <property type="match status" value="1"/>
</dbReference>
<evidence type="ECO:0000256" key="1">
    <source>
        <dbReference type="ARBA" id="ARBA00001947"/>
    </source>
</evidence>
<comment type="cofactor">
    <cofactor evidence="1">
        <name>Zn(2+)</name>
        <dbReference type="ChEBI" id="CHEBI:29105"/>
    </cofactor>
</comment>
<dbReference type="InterPro" id="IPR027417">
    <property type="entry name" value="P-loop_NTPase"/>
</dbReference>
<feature type="region of interest" description="Disordered" evidence="23">
    <location>
        <begin position="849"/>
        <end position="870"/>
    </location>
</feature>
<evidence type="ECO:0000256" key="23">
    <source>
        <dbReference type="SAM" id="MobiDB-lite"/>
    </source>
</evidence>
<feature type="compositionally biased region" description="Polar residues" evidence="23">
    <location>
        <begin position="200"/>
        <end position="214"/>
    </location>
</feature>
<dbReference type="GO" id="GO:0006260">
    <property type="term" value="P:DNA replication"/>
    <property type="evidence" value="ECO:0007669"/>
    <property type="project" value="InterPro"/>
</dbReference>
<dbReference type="GO" id="GO:0000724">
    <property type="term" value="P:double-strand break repair via homologous recombination"/>
    <property type="evidence" value="ECO:0007669"/>
    <property type="project" value="TreeGrafter"/>
</dbReference>
<dbReference type="Proteomes" id="UP000069272">
    <property type="component" value="Chromosome 3L"/>
</dbReference>
<dbReference type="PANTHER" id="PTHR13710">
    <property type="entry name" value="DNA HELICASE RECQ FAMILY MEMBER"/>
    <property type="match status" value="1"/>
</dbReference>
<evidence type="ECO:0000256" key="13">
    <source>
        <dbReference type="ARBA" id="ARBA00023125"/>
    </source>
</evidence>
<dbReference type="Pfam" id="PF00098">
    <property type="entry name" value="zf-CCHC"/>
    <property type="match status" value="1"/>
</dbReference>
<feature type="compositionally biased region" description="Basic residues" evidence="23">
    <location>
        <begin position="567"/>
        <end position="582"/>
    </location>
</feature>
<keyword evidence="7" id="KW-0479">Metal-binding</keyword>
<dbReference type="InterPro" id="IPR011545">
    <property type="entry name" value="DEAD/DEAH_box_helicase_dom"/>
</dbReference>
<evidence type="ECO:0000256" key="15">
    <source>
        <dbReference type="ARBA" id="ARBA00023242"/>
    </source>
</evidence>
<feature type="compositionally biased region" description="Low complexity" evidence="23">
    <location>
        <begin position="593"/>
        <end position="602"/>
    </location>
</feature>
<comment type="similarity">
    <text evidence="4">Belongs to the helicase family. RecQ subfamily.</text>
</comment>
<accession>A0A182FD65</accession>
<comment type="subcellular location">
    <subcellularLocation>
        <location evidence="3">Cytoplasm</location>
    </subcellularLocation>
    <subcellularLocation>
        <location evidence="2">Nucleus</location>
    </subcellularLocation>
</comment>
<dbReference type="Gene3D" id="3.40.50.300">
    <property type="entry name" value="P-loop containing nucleotide triphosphate hydrolases"/>
    <property type="match status" value="2"/>
</dbReference>
<evidence type="ECO:0000256" key="14">
    <source>
        <dbReference type="ARBA" id="ARBA00023235"/>
    </source>
</evidence>
<keyword evidence="14" id="KW-0413">Isomerase</keyword>
<dbReference type="VEuPathDB" id="VectorBase:AALB004452"/>
<dbReference type="GO" id="GO:0008270">
    <property type="term" value="F:zinc ion binding"/>
    <property type="evidence" value="ECO:0007669"/>
    <property type="project" value="InterPro"/>
</dbReference>
<dbReference type="FunFam" id="3.40.50.300:FF:000772">
    <property type="entry name" value="ATP-dependent DNA helicase Q4"/>
    <property type="match status" value="1"/>
</dbReference>
<dbReference type="InterPro" id="IPR001878">
    <property type="entry name" value="Znf_CCHC"/>
</dbReference>
<evidence type="ECO:0000256" key="18">
    <source>
        <dbReference type="ARBA" id="ARBA00049360"/>
    </source>
</evidence>
<dbReference type="SMART" id="SM00490">
    <property type="entry name" value="HELICc"/>
    <property type="match status" value="1"/>
</dbReference>
<dbReference type="CDD" id="cd22289">
    <property type="entry name" value="RecQL4_SLD2_NTD"/>
    <property type="match status" value="1"/>
</dbReference>
<dbReference type="InterPro" id="IPR001650">
    <property type="entry name" value="Helicase_C-like"/>
</dbReference>
<dbReference type="PROSITE" id="PS51192">
    <property type="entry name" value="HELICASE_ATP_BIND_1"/>
    <property type="match status" value="1"/>
</dbReference>
<dbReference type="EC" id="5.6.2.4" evidence="17"/>
<dbReference type="FunFam" id="1.10.10.1460:FF:000001">
    <property type="entry name" value="DNA replication regulator Sld2"/>
    <property type="match status" value="1"/>
</dbReference>
<evidence type="ECO:0000256" key="3">
    <source>
        <dbReference type="ARBA" id="ARBA00004496"/>
    </source>
</evidence>
<evidence type="ECO:0000256" key="2">
    <source>
        <dbReference type="ARBA" id="ARBA00004123"/>
    </source>
</evidence>
<evidence type="ECO:0000313" key="24">
    <source>
        <dbReference type="EnsemblMetazoa" id="AALB004452-PA"/>
    </source>
</evidence>
<feature type="compositionally biased region" description="Basic residues" evidence="23">
    <location>
        <begin position="449"/>
        <end position="460"/>
    </location>
</feature>
<feature type="region of interest" description="Disordered" evidence="23">
    <location>
        <begin position="154"/>
        <end position="218"/>
    </location>
</feature>
<dbReference type="PROSITE" id="PS50158">
    <property type="entry name" value="ZF_CCHC"/>
    <property type="match status" value="1"/>
</dbReference>
<dbReference type="GO" id="GO:0005634">
    <property type="term" value="C:nucleus"/>
    <property type="evidence" value="ECO:0007669"/>
    <property type="project" value="UniProtKB-SubCell"/>
</dbReference>
<feature type="compositionally biased region" description="Polar residues" evidence="23">
    <location>
        <begin position="858"/>
        <end position="870"/>
    </location>
</feature>
<keyword evidence="5" id="KW-0963">Cytoplasm</keyword>
<evidence type="ECO:0000256" key="4">
    <source>
        <dbReference type="ARBA" id="ARBA00005446"/>
    </source>
</evidence>
<keyword evidence="11" id="KW-0862">Zinc</keyword>
<comment type="catalytic activity">
    <reaction evidence="16">
        <text>Couples ATP hydrolysis with the unwinding of duplex DNA by translocating in the 3'-5' direction.</text>
        <dbReference type="EC" id="5.6.2.4"/>
    </reaction>
</comment>
<reference evidence="24 25" key="1">
    <citation type="journal article" date="2017" name="G3 (Bethesda)">
        <title>The Physical Genome Mapping of Anopheles albimanus Corrected Scaffold Misassemblies and Identified Interarm Rearrangements in Genus Anopheles.</title>
        <authorList>
            <person name="Artemov G.N."/>
            <person name="Peery A.N."/>
            <person name="Jiang X."/>
            <person name="Tu Z."/>
            <person name="Stegniy V.N."/>
            <person name="Sharakhova M.V."/>
            <person name="Sharakhov I.V."/>
        </authorList>
    </citation>
    <scope>NUCLEOTIDE SEQUENCE [LARGE SCALE GENOMIC DNA]</scope>
    <source>
        <strain evidence="24 25">ALBI9_A</strain>
    </source>
</reference>
<keyword evidence="6" id="KW-0597">Phosphoprotein</keyword>
<organism evidence="24 25">
    <name type="scientific">Anopheles albimanus</name>
    <name type="common">New world malaria mosquito</name>
    <dbReference type="NCBI Taxonomy" id="7167"/>
    <lineage>
        <taxon>Eukaryota</taxon>
        <taxon>Metazoa</taxon>
        <taxon>Ecdysozoa</taxon>
        <taxon>Arthropoda</taxon>
        <taxon>Hexapoda</taxon>
        <taxon>Insecta</taxon>
        <taxon>Pterygota</taxon>
        <taxon>Neoptera</taxon>
        <taxon>Endopterygota</taxon>
        <taxon>Diptera</taxon>
        <taxon>Nematocera</taxon>
        <taxon>Culicoidea</taxon>
        <taxon>Culicidae</taxon>
        <taxon>Anophelinae</taxon>
        <taxon>Anopheles</taxon>
    </lineage>
</organism>
<evidence type="ECO:0000256" key="22">
    <source>
        <dbReference type="ARBA" id="ARBA00084018"/>
    </source>
</evidence>
<evidence type="ECO:0000256" key="9">
    <source>
        <dbReference type="ARBA" id="ARBA00022801"/>
    </source>
</evidence>
<dbReference type="GO" id="GO:0043138">
    <property type="term" value="F:3'-5' DNA helicase activity"/>
    <property type="evidence" value="ECO:0007669"/>
    <property type="project" value="UniProtKB-EC"/>
</dbReference>
<keyword evidence="13" id="KW-0238">DNA-binding</keyword>
<dbReference type="SMART" id="SM00487">
    <property type="entry name" value="DEXDc"/>
    <property type="match status" value="1"/>
</dbReference>
<dbReference type="GO" id="GO:0051276">
    <property type="term" value="P:chromosome organization"/>
    <property type="evidence" value="ECO:0007669"/>
    <property type="project" value="UniProtKB-ARBA"/>
</dbReference>
<dbReference type="SMART" id="SM00343">
    <property type="entry name" value="ZnF_C2HC"/>
    <property type="match status" value="1"/>
</dbReference>
<dbReference type="Pfam" id="PF00271">
    <property type="entry name" value="Helicase_C"/>
    <property type="match status" value="1"/>
</dbReference>
<sequence>MEDPAFRAKYQKCKYRLKKWEKEFKQKYGRVPSKLDIRDSSSEIRHSYKVYYRLKTTLLEDTLLDALDEDDDFDGSLISQESSFSQEQLMDGVRPLASGTILNDSALAGQSSSMSRLLTEPIDGSRATELHHRKTAFVAEEEIELNQNAWLNERSRQKPVSKSKEMDSPVIKPPSLKPLSKLLATASAMVPKRNPRKSMSRNSFGGSSQGTAPQGNGAKVVLPDLETLLTAKSKELECLDPKLEDKLLPVTREPINQLDERWLNRQSSGSGIVGEETVIPSAVGGVRSSSSTTGTGAGSYGLRNINVAALASTGSFGLSSLSVLDRPEAAPTTPSSSISSTITDGGKVVAQTTAYDRPPAVQSDSDGVVENSDEECIKTSPGMLHVAKKRKIFTAFNRSPQLLEASKGPGVPNTKEPPSTPVDVENKDPMESAQQQLPNEAAAIVEPKKRAKKAVPKPKPARSTAKKSLQSLKALPQRTRSVRATRKAMNYRDPLIRDGAEPTSPDGAGDFSADDEDKDPNFALKGSPTAGGPSDESHDGDHALATEENGTTPKRKPRSTTRAVVKPPRRTATKRATTRVKKGSPISPRLSPGGSSSKAGSSKGKRKSTKKLPPVANEVPPGGADGEEPEEYVPEYGLDRLKSVPRVDIGELMRDTQLAQSFIQGTTGSVDGVAGGSGRPASSKETAMRKKMAAGKLNENFVRIDLRKKVFVKGKKTINYSRYKKSQWKAKKVAALAGPDMDMGGCDGGVLTCFLCGGVGHIARQCRNVREDKLLPLSAEVEEESSFPTLEEAEAMANAKTAVVHSNRMESLPPVANPTWKESQEAEQTLADEMESELVHGSDCREEMAVKAEEDKPTPQTSSPPRKSQSAAYIGHVIPEDFLKKSGLLEVTVSGAGAKGTIEALYPRQSDGSLPPTPPEVLDALHMFGHKSFRHGQEQAVMRVLCGMSTLVTLSTGAGKSLCYQLPAYLYRKQRNCITLVISPLVSLMEDQVHGVPDFLNAQCLHKNQTPKVRERVMAAIVAGDLDVLLVSPEAVVAGEKSTGFGSLLRQLPPIAFACIDEAHCVSQWSHNFRPSYLMICKVLKEKLGVKTILGLTATATVQTRQSIVKHLAIPDGVNGIISDIPLPDNLLLTISRDENRDIALVELLLSERFASLESIIVYCTRRDDCERIATFIRTCFQDAARARAEAQEKAGSNKRRRLNYVAEPYHAGMPASRRRTIQNAFMNGELRIVVATIAFGMGINKADIRAIVHYNMPKNFESYVQEVGRAGRDGLLSHCHLFLDNRGNDRNELRRFIYANSIDRHVVRKLLQKIFVPCACTKIFSNHELADELRQEIEAANGMDWDAAFDEAEATEKEGTEALAVPKRKRRLCPGHEICFSIESTIQQLDIPEENIATFLCYLELDEHRYIQALSPAYIRCKVMSYAGPRALRQAAKECAPLAMAFALDLKRGISHATSTMIEFPVIDVASAIGWDSGVVKYQLKNLEWISEGGELVLLIVFFDLGFRVRAPGDLTDEELDHTLDTLYGRVTHQERTQLAQLQYISDALNAVCFKSIHPIKAANCPTGPSDKLKAIIREYFVTDISKEDIEIVAEPDDTTDEQLVTDIQSELLGDYLVQIQLLANLALPQQKVIVINDKIGAEPRADRLIAKWLAEQYGEQPGYPITVNRLNESAPFMTMHMSKLERHFELKQVFHFIALCRKNAKVTHLFVWVAEGKLKQQFVVPYLEHMSDTMVTLEDSQHLGLLVKKPSGAVTNKYYEVCAPSTEFNVIETKRVAKVKLAQPTAEPEPPINPATLGTFKIDLKETEQQAKNALTLPFEFFKTTPDGGKILYHPDAADDLDEEDPDDDLLI</sequence>
<evidence type="ECO:0000256" key="8">
    <source>
        <dbReference type="ARBA" id="ARBA00022741"/>
    </source>
</evidence>
<dbReference type="GO" id="GO:0005737">
    <property type="term" value="C:cytoplasm"/>
    <property type="evidence" value="ECO:0007669"/>
    <property type="project" value="UniProtKB-SubCell"/>
</dbReference>
<dbReference type="EnsemblMetazoa" id="AALB004452-RA">
    <property type="protein sequence ID" value="AALB004452-PA"/>
    <property type="gene ID" value="AALB004452"/>
</dbReference>
<dbReference type="InterPro" id="IPR021110">
    <property type="entry name" value="DNA_rep_checkpnt_protein"/>
</dbReference>
<feature type="region of interest" description="Disordered" evidence="23">
    <location>
        <begin position="403"/>
        <end position="629"/>
    </location>
</feature>
<dbReference type="GO" id="GO:0009378">
    <property type="term" value="F:four-way junction helicase activity"/>
    <property type="evidence" value="ECO:0007669"/>
    <property type="project" value="TreeGrafter"/>
</dbReference>
<dbReference type="PROSITE" id="PS51194">
    <property type="entry name" value="HELICASE_CTER"/>
    <property type="match status" value="1"/>
</dbReference>
<proteinExistence type="inferred from homology"/>
<dbReference type="InterPro" id="IPR014001">
    <property type="entry name" value="Helicase_ATP-bd"/>
</dbReference>
<comment type="catalytic activity">
    <reaction evidence="18">
        <text>ATP + H2O = ADP + phosphate + H(+)</text>
        <dbReference type="Rhea" id="RHEA:13065"/>
        <dbReference type="ChEBI" id="CHEBI:15377"/>
        <dbReference type="ChEBI" id="CHEBI:15378"/>
        <dbReference type="ChEBI" id="CHEBI:30616"/>
        <dbReference type="ChEBI" id="CHEBI:43474"/>
        <dbReference type="ChEBI" id="CHEBI:456216"/>
    </reaction>
</comment>
<evidence type="ECO:0000256" key="6">
    <source>
        <dbReference type="ARBA" id="ARBA00022553"/>
    </source>
</evidence>
<keyword evidence="10" id="KW-0347">Helicase</keyword>
<dbReference type="VEuPathDB" id="VectorBase:AALB20_033662"/>
<evidence type="ECO:0000256" key="10">
    <source>
        <dbReference type="ARBA" id="ARBA00022806"/>
    </source>
</evidence>
<dbReference type="SUPFAM" id="SSF57756">
    <property type="entry name" value="Retrovirus zinc finger-like domains"/>
    <property type="match status" value="1"/>
</dbReference>
<dbReference type="Gene3D" id="1.10.10.1460">
    <property type="match status" value="1"/>
</dbReference>
<dbReference type="PANTHER" id="PTHR13710:SF108">
    <property type="entry name" value="ATP-DEPENDENT DNA HELICASE Q4"/>
    <property type="match status" value="1"/>
</dbReference>
<feature type="compositionally biased region" description="Basic and acidic residues" evidence="23">
    <location>
        <begin position="535"/>
        <end position="545"/>
    </location>
</feature>
<dbReference type="Pfam" id="PF00270">
    <property type="entry name" value="DEAD"/>
    <property type="match status" value="1"/>
</dbReference>
<name>A0A182FD65_ANOAL</name>
<dbReference type="GO" id="GO:0005524">
    <property type="term" value="F:ATP binding"/>
    <property type="evidence" value="ECO:0007669"/>
    <property type="project" value="UniProtKB-KW"/>
</dbReference>
<keyword evidence="15" id="KW-0539">Nucleus</keyword>
<evidence type="ECO:0000256" key="20">
    <source>
        <dbReference type="ARBA" id="ARBA00076756"/>
    </source>
</evidence>
<evidence type="ECO:0000256" key="19">
    <source>
        <dbReference type="ARBA" id="ARBA00074290"/>
    </source>
</evidence>
<feature type="compositionally biased region" description="Low complexity" evidence="23">
    <location>
        <begin position="177"/>
        <end position="188"/>
    </location>
</feature>
<dbReference type="Pfam" id="PF11719">
    <property type="entry name" value="Drc1-Sld2"/>
    <property type="match status" value="1"/>
</dbReference>
<protein>
    <recommendedName>
        <fullName evidence="19">ATP-dependent DNA helicase Q4</fullName>
        <ecNumber evidence="17">5.6.2.4</ecNumber>
    </recommendedName>
    <alternativeName>
        <fullName evidence="20">DNA 3'-5' helicase RecQ4</fullName>
    </alternativeName>
    <alternativeName>
        <fullName evidence="21">DNA helicase, RecQ-like type 4</fullName>
    </alternativeName>
    <alternativeName>
        <fullName evidence="22">RecQ protein-like 4</fullName>
    </alternativeName>
</protein>
<dbReference type="GO" id="GO:0005694">
    <property type="term" value="C:chromosome"/>
    <property type="evidence" value="ECO:0007669"/>
    <property type="project" value="TreeGrafter"/>
</dbReference>
<evidence type="ECO:0000256" key="16">
    <source>
        <dbReference type="ARBA" id="ARBA00034617"/>
    </source>
</evidence>
<evidence type="ECO:0000256" key="5">
    <source>
        <dbReference type="ARBA" id="ARBA00022490"/>
    </source>
</evidence>
<evidence type="ECO:0000256" key="12">
    <source>
        <dbReference type="ARBA" id="ARBA00022840"/>
    </source>
</evidence>